<reference evidence="3" key="1">
    <citation type="submission" date="2017-01" db="EMBL/GenBank/DDBJ databases">
        <title>Comparative genomics of anhydrobiosis in the tardigrade Hypsibius dujardini.</title>
        <authorList>
            <person name="Yoshida Y."/>
            <person name="Koutsovoulos G."/>
            <person name="Laetsch D."/>
            <person name="Stevens L."/>
            <person name="Kumar S."/>
            <person name="Horikawa D."/>
            <person name="Ishino K."/>
            <person name="Komine S."/>
            <person name="Tomita M."/>
            <person name="Blaxter M."/>
            <person name="Arakawa K."/>
        </authorList>
    </citation>
    <scope>NUCLEOTIDE SEQUENCE [LARGE SCALE GENOMIC DNA]</scope>
    <source>
        <strain evidence="3">Z151</strain>
    </source>
</reference>
<evidence type="ECO:0000256" key="1">
    <source>
        <dbReference type="SAM" id="Phobius"/>
    </source>
</evidence>
<dbReference type="AlphaFoldDB" id="A0A1W0WHL3"/>
<organism evidence="2 3">
    <name type="scientific">Hypsibius exemplaris</name>
    <name type="common">Freshwater tardigrade</name>
    <dbReference type="NCBI Taxonomy" id="2072580"/>
    <lineage>
        <taxon>Eukaryota</taxon>
        <taxon>Metazoa</taxon>
        <taxon>Ecdysozoa</taxon>
        <taxon>Tardigrada</taxon>
        <taxon>Eutardigrada</taxon>
        <taxon>Parachela</taxon>
        <taxon>Hypsibioidea</taxon>
        <taxon>Hypsibiidae</taxon>
        <taxon>Hypsibius</taxon>
    </lineage>
</organism>
<feature type="transmembrane region" description="Helical" evidence="1">
    <location>
        <begin position="121"/>
        <end position="145"/>
    </location>
</feature>
<sequence length="167" mass="18847">MVQSCICCDLTTGCRIGALYTIVIGLLEVIFIIAFSFLNHDAHAVMHIMALCAAFILIIAGAILFVAVHKRQEAGLLVYLIIAVMYAFCRGTLIVNFIIWLCSYDRDYNYELPTTGVIVRLILHIVGVIGDSWVIMSVLSLFRYIKHPEQLDRYPVYTHTQVIRVHG</sequence>
<keyword evidence="1" id="KW-0472">Membrane</keyword>
<comment type="caution">
    <text evidence="2">The sequence shown here is derived from an EMBL/GenBank/DDBJ whole genome shotgun (WGS) entry which is preliminary data.</text>
</comment>
<feature type="transmembrane region" description="Helical" evidence="1">
    <location>
        <begin position="44"/>
        <end position="69"/>
    </location>
</feature>
<feature type="transmembrane region" description="Helical" evidence="1">
    <location>
        <begin position="18"/>
        <end position="38"/>
    </location>
</feature>
<evidence type="ECO:0000313" key="3">
    <source>
        <dbReference type="Proteomes" id="UP000192578"/>
    </source>
</evidence>
<proteinExistence type="predicted"/>
<accession>A0A1W0WHL3</accession>
<feature type="transmembrane region" description="Helical" evidence="1">
    <location>
        <begin position="76"/>
        <end position="101"/>
    </location>
</feature>
<protein>
    <submittedName>
        <fullName evidence="2">Uncharacterized protein</fullName>
    </submittedName>
</protein>
<keyword evidence="3" id="KW-1185">Reference proteome</keyword>
<dbReference type="EMBL" id="MTYJ01000100">
    <property type="protein sequence ID" value="OQV14686.1"/>
    <property type="molecule type" value="Genomic_DNA"/>
</dbReference>
<keyword evidence="1" id="KW-1133">Transmembrane helix</keyword>
<keyword evidence="1" id="KW-0812">Transmembrane</keyword>
<dbReference type="Proteomes" id="UP000192578">
    <property type="component" value="Unassembled WGS sequence"/>
</dbReference>
<name>A0A1W0WHL3_HYPEX</name>
<evidence type="ECO:0000313" key="2">
    <source>
        <dbReference type="EMBL" id="OQV14686.1"/>
    </source>
</evidence>
<dbReference type="OrthoDB" id="10398662at2759"/>
<gene>
    <name evidence="2" type="ORF">BV898_11062</name>
</gene>